<dbReference type="Pfam" id="PF01925">
    <property type="entry name" value="TauE"/>
    <property type="match status" value="1"/>
</dbReference>
<evidence type="ECO:0000256" key="4">
    <source>
        <dbReference type="ARBA" id="ARBA00022989"/>
    </source>
</evidence>
<feature type="transmembrane region" description="Helical" evidence="6">
    <location>
        <begin position="201"/>
        <end position="218"/>
    </location>
</feature>
<evidence type="ECO:0000313" key="7">
    <source>
        <dbReference type="EMBL" id="GCE16737.1"/>
    </source>
</evidence>
<dbReference type="RefSeq" id="WP_161977052.1">
    <property type="nucleotide sequence ID" value="NZ_BIFS01000001.1"/>
</dbReference>
<comment type="subcellular location">
    <subcellularLocation>
        <location evidence="6">Cell membrane</location>
        <topology evidence="6">Multi-pass membrane protein</topology>
    </subcellularLocation>
    <subcellularLocation>
        <location evidence="1">Membrane</location>
        <topology evidence="1">Multi-pass membrane protein</topology>
    </subcellularLocation>
</comment>
<keyword evidence="6" id="KW-1003">Cell membrane</keyword>
<evidence type="ECO:0000256" key="6">
    <source>
        <dbReference type="RuleBase" id="RU363041"/>
    </source>
</evidence>
<feature type="transmembrane region" description="Helical" evidence="6">
    <location>
        <begin position="104"/>
        <end position="122"/>
    </location>
</feature>
<name>A0A402ACA8_9CHLR</name>
<keyword evidence="3 6" id="KW-0812">Transmembrane</keyword>
<evidence type="ECO:0000256" key="3">
    <source>
        <dbReference type="ARBA" id="ARBA00022692"/>
    </source>
</evidence>
<evidence type="ECO:0000256" key="2">
    <source>
        <dbReference type="ARBA" id="ARBA00009142"/>
    </source>
</evidence>
<keyword evidence="8" id="KW-1185">Reference proteome</keyword>
<dbReference type="PANTHER" id="PTHR43701:SF2">
    <property type="entry name" value="MEMBRANE TRANSPORTER PROTEIN YJNA-RELATED"/>
    <property type="match status" value="1"/>
</dbReference>
<dbReference type="GO" id="GO:0005886">
    <property type="term" value="C:plasma membrane"/>
    <property type="evidence" value="ECO:0007669"/>
    <property type="project" value="UniProtKB-SubCell"/>
</dbReference>
<feature type="transmembrane region" description="Helical" evidence="6">
    <location>
        <begin position="160"/>
        <end position="189"/>
    </location>
</feature>
<dbReference type="Proteomes" id="UP000287188">
    <property type="component" value="Unassembled WGS sequence"/>
</dbReference>
<keyword evidence="5 6" id="KW-0472">Membrane</keyword>
<dbReference type="AlphaFoldDB" id="A0A402ACA8"/>
<dbReference type="EMBL" id="BIFS01000001">
    <property type="protein sequence ID" value="GCE16737.1"/>
    <property type="molecule type" value="Genomic_DNA"/>
</dbReference>
<evidence type="ECO:0000256" key="1">
    <source>
        <dbReference type="ARBA" id="ARBA00004141"/>
    </source>
</evidence>
<evidence type="ECO:0000256" key="5">
    <source>
        <dbReference type="ARBA" id="ARBA00023136"/>
    </source>
</evidence>
<reference evidence="8" key="1">
    <citation type="submission" date="2018-12" db="EMBL/GenBank/DDBJ databases">
        <title>Tengunoibacter tsumagoiensis gen. nov., sp. nov., Dictyobacter kobayashii sp. nov., D. alpinus sp. nov., and D. joshuensis sp. nov. and description of Dictyobacteraceae fam. nov. within the order Ktedonobacterales isolated from Tengu-no-mugimeshi.</title>
        <authorList>
            <person name="Wang C.M."/>
            <person name="Zheng Y."/>
            <person name="Sakai Y."/>
            <person name="Toyoda A."/>
            <person name="Minakuchi Y."/>
            <person name="Abe K."/>
            <person name="Yokota A."/>
            <person name="Yabe S."/>
        </authorList>
    </citation>
    <scope>NUCLEOTIDE SEQUENCE [LARGE SCALE GENOMIC DNA]</scope>
    <source>
        <strain evidence="8">Uno11</strain>
    </source>
</reference>
<comment type="similarity">
    <text evidence="2 6">Belongs to the 4-toluene sulfonate uptake permease (TSUP) (TC 2.A.102) family.</text>
</comment>
<gene>
    <name evidence="7" type="ORF">KDK_05370</name>
</gene>
<feature type="transmembrane region" description="Helical" evidence="6">
    <location>
        <begin position="71"/>
        <end position="92"/>
    </location>
</feature>
<feature type="transmembrane region" description="Helical" evidence="6">
    <location>
        <begin position="224"/>
        <end position="243"/>
    </location>
</feature>
<evidence type="ECO:0000313" key="8">
    <source>
        <dbReference type="Proteomes" id="UP000287188"/>
    </source>
</evidence>
<dbReference type="InterPro" id="IPR051598">
    <property type="entry name" value="TSUP/Inactive_protease-like"/>
</dbReference>
<sequence>MDYHISFAGLLVGFLIGLTGMGGGSLLAPILIILFRIPPVWAVASDITYSTVTKAFGSIVYIQHKQVNFSIVFWLACGSIPATLISVLLVQYTHKQYASLINSIIVHLIGFVLVFVAVLLLFKPTLMLWIEHRQQAKIRQKTGAQGSEHRRIWKRPMATILVGAVVGLMVGLTSVGSGTLIVAAIAFLYPRMPSRELIGTDIFQAFLLLLAGFVGYFASGEINWTIVCLLLLGSLPGVLIGSISSKYIPNKYLNPVLAVILGLSGLKLI</sequence>
<dbReference type="InterPro" id="IPR002781">
    <property type="entry name" value="TM_pro_TauE-like"/>
</dbReference>
<comment type="caution">
    <text evidence="7">The sequence shown here is derived from an EMBL/GenBank/DDBJ whole genome shotgun (WGS) entry which is preliminary data.</text>
</comment>
<protein>
    <recommendedName>
        <fullName evidence="6">Probable membrane transporter protein</fullName>
    </recommendedName>
</protein>
<keyword evidence="4 6" id="KW-1133">Transmembrane helix</keyword>
<dbReference type="PANTHER" id="PTHR43701">
    <property type="entry name" value="MEMBRANE TRANSPORTER PROTEIN MJ0441-RELATED"/>
    <property type="match status" value="1"/>
</dbReference>
<accession>A0A402ACA8</accession>
<organism evidence="7 8">
    <name type="scientific">Dictyobacter kobayashii</name>
    <dbReference type="NCBI Taxonomy" id="2014872"/>
    <lineage>
        <taxon>Bacteria</taxon>
        <taxon>Bacillati</taxon>
        <taxon>Chloroflexota</taxon>
        <taxon>Ktedonobacteria</taxon>
        <taxon>Ktedonobacterales</taxon>
        <taxon>Dictyobacteraceae</taxon>
        <taxon>Dictyobacter</taxon>
    </lineage>
</organism>
<proteinExistence type="inferred from homology"/>
<feature type="transmembrane region" description="Helical" evidence="6">
    <location>
        <begin position="7"/>
        <end position="35"/>
    </location>
</feature>